<gene>
    <name evidence="1" type="ORF">METZ01_LOCUS447516</name>
</gene>
<feature type="non-terminal residue" evidence="1">
    <location>
        <position position="152"/>
    </location>
</feature>
<sequence>MSQEGSDRATAYNISSKIVRRGDYLFVGWLDAPGMRGGMVRIRMAVCDGRTGEPFRIFTLGEGIDNHCGPGLTMDRNRRLHAVIGAHHGKFFYRWSDTPEDERSWSDPEPVGPRHSYPAIVADTEGTLHMAYRESGDRWQLQYTRKRPGDPW</sequence>
<organism evidence="1">
    <name type="scientific">marine metagenome</name>
    <dbReference type="NCBI Taxonomy" id="408172"/>
    <lineage>
        <taxon>unclassified sequences</taxon>
        <taxon>metagenomes</taxon>
        <taxon>ecological metagenomes</taxon>
    </lineage>
</organism>
<dbReference type="AlphaFoldDB" id="A0A382ZGR2"/>
<evidence type="ECO:0000313" key="1">
    <source>
        <dbReference type="EMBL" id="SVD94662.1"/>
    </source>
</evidence>
<name>A0A382ZGR2_9ZZZZ</name>
<dbReference type="EMBL" id="UINC01183759">
    <property type="protein sequence ID" value="SVD94662.1"/>
    <property type="molecule type" value="Genomic_DNA"/>
</dbReference>
<evidence type="ECO:0008006" key="2">
    <source>
        <dbReference type="Google" id="ProtNLM"/>
    </source>
</evidence>
<dbReference type="Pfam" id="PF15892">
    <property type="entry name" value="BNR_4"/>
    <property type="match status" value="1"/>
</dbReference>
<protein>
    <recommendedName>
        <fullName evidence="2">Sialidase domain-containing protein</fullName>
    </recommendedName>
</protein>
<accession>A0A382ZGR2</accession>
<reference evidence="1" key="1">
    <citation type="submission" date="2018-05" db="EMBL/GenBank/DDBJ databases">
        <authorList>
            <person name="Lanie J.A."/>
            <person name="Ng W.-L."/>
            <person name="Kazmierczak K.M."/>
            <person name="Andrzejewski T.M."/>
            <person name="Davidsen T.M."/>
            <person name="Wayne K.J."/>
            <person name="Tettelin H."/>
            <person name="Glass J.I."/>
            <person name="Rusch D."/>
            <person name="Podicherti R."/>
            <person name="Tsui H.-C.T."/>
            <person name="Winkler M.E."/>
        </authorList>
    </citation>
    <scope>NUCLEOTIDE SEQUENCE</scope>
</reference>
<proteinExistence type="predicted"/>
<dbReference type="SUPFAM" id="SSF89372">
    <property type="entry name" value="Fucose-specific lectin"/>
    <property type="match status" value="1"/>
</dbReference>